<keyword evidence="3 8" id="KW-0813">Transport</keyword>
<dbReference type="PANTHER" id="PTHR30614">
    <property type="entry name" value="MEMBRANE COMPONENT OF AMINO ACID ABC TRANSPORTER"/>
    <property type="match status" value="1"/>
</dbReference>
<evidence type="ECO:0000259" key="9">
    <source>
        <dbReference type="PROSITE" id="PS50928"/>
    </source>
</evidence>
<sequence length="359" mass="38882">MIPTQPSQPSDSRALSFRSALSRAGDVLFGSPLNLLLTLVSALAIWCIAGPLYGWGLRDAVWTGSAEDCRAASGACWAFIAEKTKFLMFGIYPQDERWRPATATILMLMLIAAGFFPMLWRRGRWLVWLATTGLAVWLMIGGGALRLVPTEQIGGLPLTIMLVVLVLPLSMPLGLLLALGRMSRLPLYRWLSTGVIELFRCSPLLTTLFIATVMVPFFVTEGVSVPKLLRALLAYLIVCSVYVAEALRGGLQAVPDDQRDAARSLGFGPWQALVLVVLPQAIRHALPGLLNNAVAFLKDTSLISLIGMTDFLGAIKLAGRDPAWIGFGVEGYVFAALTFFILSSILNALANHLAGRARS</sequence>
<feature type="transmembrane region" description="Helical" evidence="8">
    <location>
        <begin position="98"/>
        <end position="119"/>
    </location>
</feature>
<organism evidence="10 11">
    <name type="scientific">Paenirhodobacter populi</name>
    <dbReference type="NCBI Taxonomy" id="2306993"/>
    <lineage>
        <taxon>Bacteria</taxon>
        <taxon>Pseudomonadati</taxon>
        <taxon>Pseudomonadota</taxon>
        <taxon>Alphaproteobacteria</taxon>
        <taxon>Rhodobacterales</taxon>
        <taxon>Rhodobacter group</taxon>
        <taxon>Paenirhodobacter</taxon>
    </lineage>
</organism>
<dbReference type="EMBL" id="SAUX01000019">
    <property type="protein sequence ID" value="RWR27680.1"/>
    <property type="molecule type" value="Genomic_DNA"/>
</dbReference>
<dbReference type="InterPro" id="IPR043429">
    <property type="entry name" value="ArtM/GltK/GlnP/TcyL/YhdX-like"/>
</dbReference>
<evidence type="ECO:0000313" key="11">
    <source>
        <dbReference type="Proteomes" id="UP000285295"/>
    </source>
</evidence>
<comment type="subcellular location">
    <subcellularLocation>
        <location evidence="1">Cell inner membrane</location>
        <topology evidence="1">Multi-pass membrane protein</topology>
    </subcellularLocation>
    <subcellularLocation>
        <location evidence="8">Cell membrane</location>
        <topology evidence="8">Multi-pass membrane protein</topology>
    </subcellularLocation>
</comment>
<proteinExistence type="inferred from homology"/>
<dbReference type="CDD" id="cd06261">
    <property type="entry name" value="TM_PBP2"/>
    <property type="match status" value="1"/>
</dbReference>
<keyword evidence="7 8" id="KW-0472">Membrane</keyword>
<dbReference type="OrthoDB" id="9771188at2"/>
<keyword evidence="6 8" id="KW-1133">Transmembrane helix</keyword>
<dbReference type="Gene3D" id="1.10.3720.10">
    <property type="entry name" value="MetI-like"/>
    <property type="match status" value="1"/>
</dbReference>
<evidence type="ECO:0000256" key="5">
    <source>
        <dbReference type="ARBA" id="ARBA00022692"/>
    </source>
</evidence>
<evidence type="ECO:0000256" key="8">
    <source>
        <dbReference type="RuleBase" id="RU363032"/>
    </source>
</evidence>
<dbReference type="PROSITE" id="PS50928">
    <property type="entry name" value="ABC_TM1"/>
    <property type="match status" value="1"/>
</dbReference>
<evidence type="ECO:0000256" key="4">
    <source>
        <dbReference type="ARBA" id="ARBA00022475"/>
    </source>
</evidence>
<dbReference type="GO" id="GO:0043190">
    <property type="term" value="C:ATP-binding cassette (ABC) transporter complex"/>
    <property type="evidence" value="ECO:0007669"/>
    <property type="project" value="InterPro"/>
</dbReference>
<comment type="similarity">
    <text evidence="2">Belongs to the binding-protein-dependent transport system permease family. HisMQ subfamily.</text>
</comment>
<evidence type="ECO:0000256" key="1">
    <source>
        <dbReference type="ARBA" id="ARBA00004429"/>
    </source>
</evidence>
<evidence type="ECO:0000256" key="2">
    <source>
        <dbReference type="ARBA" id="ARBA00010072"/>
    </source>
</evidence>
<dbReference type="PANTHER" id="PTHR30614:SF41">
    <property type="entry name" value="INNER MEMBRANE AMINO-ACID ABC TRANSPORTER PERMEASE PROTEIN YHDY"/>
    <property type="match status" value="1"/>
</dbReference>
<dbReference type="NCBIfam" id="TIGR01726">
    <property type="entry name" value="HEQRo_perm_3TM"/>
    <property type="match status" value="1"/>
</dbReference>
<feature type="transmembrane region" description="Helical" evidence="8">
    <location>
        <begin position="225"/>
        <end position="244"/>
    </location>
</feature>
<protein>
    <submittedName>
        <fullName evidence="10">Amino acid ABC transporter permease</fullName>
    </submittedName>
</protein>
<dbReference type="GO" id="GO:0006865">
    <property type="term" value="P:amino acid transport"/>
    <property type="evidence" value="ECO:0007669"/>
    <property type="project" value="TreeGrafter"/>
</dbReference>
<feature type="transmembrane region" description="Helical" evidence="8">
    <location>
        <begin position="126"/>
        <end position="148"/>
    </location>
</feature>
<dbReference type="SUPFAM" id="SSF161098">
    <property type="entry name" value="MetI-like"/>
    <property type="match status" value="1"/>
</dbReference>
<name>A0A443K4K4_9RHOB</name>
<dbReference type="GO" id="GO:0022857">
    <property type="term" value="F:transmembrane transporter activity"/>
    <property type="evidence" value="ECO:0007669"/>
    <property type="project" value="InterPro"/>
</dbReference>
<gene>
    <name evidence="10" type="ORF">D2T31_15715</name>
</gene>
<keyword evidence="5 8" id="KW-0812">Transmembrane</keyword>
<feature type="transmembrane region" description="Helical" evidence="8">
    <location>
        <begin position="160"/>
        <end position="180"/>
    </location>
</feature>
<dbReference type="InterPro" id="IPR000515">
    <property type="entry name" value="MetI-like"/>
</dbReference>
<evidence type="ECO:0000313" key="10">
    <source>
        <dbReference type="EMBL" id="RWR27680.1"/>
    </source>
</evidence>
<accession>A0A443K4K4</accession>
<comment type="caution">
    <text evidence="10">The sequence shown here is derived from an EMBL/GenBank/DDBJ whole genome shotgun (WGS) entry which is preliminary data.</text>
</comment>
<evidence type="ECO:0000256" key="3">
    <source>
        <dbReference type="ARBA" id="ARBA00022448"/>
    </source>
</evidence>
<feature type="transmembrane region" description="Helical" evidence="8">
    <location>
        <begin position="201"/>
        <end position="219"/>
    </location>
</feature>
<feature type="transmembrane region" description="Helical" evidence="8">
    <location>
        <begin position="265"/>
        <end position="282"/>
    </location>
</feature>
<reference evidence="10 11" key="2">
    <citation type="submission" date="2019-01" db="EMBL/GenBank/DDBJ databases">
        <authorList>
            <person name="Li Y."/>
        </authorList>
    </citation>
    <scope>NUCLEOTIDE SEQUENCE [LARGE SCALE GENOMIC DNA]</scope>
    <source>
        <strain evidence="10 11">D19-10-3-21</strain>
    </source>
</reference>
<keyword evidence="4" id="KW-1003">Cell membrane</keyword>
<feature type="transmembrane region" description="Helical" evidence="8">
    <location>
        <begin position="331"/>
        <end position="350"/>
    </location>
</feature>
<dbReference type="AlphaFoldDB" id="A0A443K4K4"/>
<reference evidence="10 11" key="1">
    <citation type="submission" date="2019-01" db="EMBL/GenBank/DDBJ databases">
        <title>Sinorhodobacter populi sp. nov. isolated from the symptomatic bark tissue of Populus euramericana canker.</title>
        <authorList>
            <person name="Xu G."/>
        </authorList>
    </citation>
    <scope>NUCLEOTIDE SEQUENCE [LARGE SCALE GENOMIC DNA]</scope>
    <source>
        <strain evidence="10 11">D19-10-3-21</strain>
    </source>
</reference>
<dbReference type="InterPro" id="IPR035906">
    <property type="entry name" value="MetI-like_sf"/>
</dbReference>
<feature type="transmembrane region" description="Helical" evidence="8">
    <location>
        <begin position="33"/>
        <end position="55"/>
    </location>
</feature>
<feature type="domain" description="ABC transmembrane type-1" evidence="9">
    <location>
        <begin position="156"/>
        <end position="350"/>
    </location>
</feature>
<dbReference type="RefSeq" id="WP_128238079.1">
    <property type="nucleotide sequence ID" value="NZ_SAUX01000019.1"/>
</dbReference>
<dbReference type="InterPro" id="IPR010065">
    <property type="entry name" value="AA_ABC_transptr_permease_3TM"/>
</dbReference>
<evidence type="ECO:0000256" key="6">
    <source>
        <dbReference type="ARBA" id="ARBA00022989"/>
    </source>
</evidence>
<dbReference type="Pfam" id="PF00528">
    <property type="entry name" value="BPD_transp_1"/>
    <property type="match status" value="1"/>
</dbReference>
<evidence type="ECO:0000256" key="7">
    <source>
        <dbReference type="ARBA" id="ARBA00023136"/>
    </source>
</evidence>
<dbReference type="Proteomes" id="UP000285295">
    <property type="component" value="Unassembled WGS sequence"/>
</dbReference>